<dbReference type="InterPro" id="IPR036291">
    <property type="entry name" value="NAD(P)-bd_dom_sf"/>
</dbReference>
<proteinExistence type="predicted"/>
<dbReference type="GO" id="GO:0006729">
    <property type="term" value="P:tetrahydrobiopterin biosynthetic process"/>
    <property type="evidence" value="ECO:0007669"/>
    <property type="project" value="TreeGrafter"/>
</dbReference>
<dbReference type="GO" id="GO:0004757">
    <property type="term" value="F:sepiapterin reductase (NADP+) activity"/>
    <property type="evidence" value="ECO:0007669"/>
    <property type="project" value="TreeGrafter"/>
</dbReference>
<dbReference type="PRINTS" id="PR00081">
    <property type="entry name" value="GDHRDH"/>
</dbReference>
<keyword evidence="2" id="KW-0963">Cytoplasm</keyword>
<reference evidence="5 6" key="1">
    <citation type="submission" date="2016-06" db="EMBL/GenBank/DDBJ databases">
        <title>Complete genome sequences of Bordetella bronchialis and Bordetella flabilis.</title>
        <authorList>
            <person name="LiPuma J.J."/>
            <person name="Spilker T."/>
        </authorList>
    </citation>
    <scope>NUCLEOTIDE SEQUENCE [LARGE SCALE GENOMIC DNA]</scope>
    <source>
        <strain evidence="5 6">AU10664</strain>
    </source>
</reference>
<dbReference type="STRING" id="463014.BAU07_10185"/>
<evidence type="ECO:0000256" key="1">
    <source>
        <dbReference type="ARBA" id="ARBA00004496"/>
    </source>
</evidence>
<dbReference type="InterPro" id="IPR002347">
    <property type="entry name" value="SDR_fam"/>
</dbReference>
<accession>A0A193GC67</accession>
<sequence length="251" mass="26304">MTHTVVVLTGASRGIGAALARQLAKPGTHLFTLARRQDPELAAHASAQGSTLEQIAVDLSDPTAAAQTAARVMGGLPRDAKRYVLVNNAGTVSPVAPVDGLDDPAAINQALNLNVVAVMLLTSRFLAATRGLQGDRRVLNISSGAGRNPTAGWGVYCATKAALDMYTRVAMQEQDAHGARFVSLAPGVVDTDMQSAIRSSDPAAFPALSRFQDLHASGKLATPQGVAARIAAYLERDDFGTTEVDDIRNYN</sequence>
<dbReference type="InterPro" id="IPR020904">
    <property type="entry name" value="Sc_DH/Rdtase_CS"/>
</dbReference>
<dbReference type="PANTHER" id="PTHR44085:SF2">
    <property type="entry name" value="SEPIAPTERIN REDUCTASE"/>
    <property type="match status" value="1"/>
</dbReference>
<name>A0A193GC67_9BORD</name>
<dbReference type="GO" id="GO:0005737">
    <property type="term" value="C:cytoplasm"/>
    <property type="evidence" value="ECO:0007669"/>
    <property type="project" value="UniProtKB-SubCell"/>
</dbReference>
<evidence type="ECO:0000313" key="6">
    <source>
        <dbReference type="Proteomes" id="UP000091926"/>
    </source>
</evidence>
<dbReference type="KEGG" id="bfz:BAU07_10185"/>
<keyword evidence="4" id="KW-0560">Oxidoreductase</keyword>
<dbReference type="InterPro" id="IPR051721">
    <property type="entry name" value="Biopterin_syn/organic_redct"/>
</dbReference>
<dbReference type="PROSITE" id="PS00061">
    <property type="entry name" value="ADH_SHORT"/>
    <property type="match status" value="1"/>
</dbReference>
<dbReference type="RefSeq" id="WP_066656964.1">
    <property type="nucleotide sequence ID" value="NZ_CBCSCL010000005.1"/>
</dbReference>
<comment type="subcellular location">
    <subcellularLocation>
        <location evidence="1">Cytoplasm</location>
    </subcellularLocation>
</comment>
<dbReference type="PANTHER" id="PTHR44085">
    <property type="entry name" value="SEPIAPTERIN REDUCTASE"/>
    <property type="match status" value="1"/>
</dbReference>
<dbReference type="Pfam" id="PF00106">
    <property type="entry name" value="adh_short"/>
    <property type="match status" value="1"/>
</dbReference>
<dbReference type="NCBIfam" id="NF005436">
    <property type="entry name" value="PRK07023.1"/>
    <property type="match status" value="1"/>
</dbReference>
<dbReference type="OrthoDB" id="9794387at2"/>
<dbReference type="Proteomes" id="UP000091926">
    <property type="component" value="Chromosome"/>
</dbReference>
<keyword evidence="6" id="KW-1185">Reference proteome</keyword>
<evidence type="ECO:0000313" key="5">
    <source>
        <dbReference type="EMBL" id="ANN77420.1"/>
    </source>
</evidence>
<dbReference type="AlphaFoldDB" id="A0A193GC67"/>
<dbReference type="EMBL" id="CP016172">
    <property type="protein sequence ID" value="ANN77420.1"/>
    <property type="molecule type" value="Genomic_DNA"/>
</dbReference>
<evidence type="ECO:0000256" key="3">
    <source>
        <dbReference type="ARBA" id="ARBA00022857"/>
    </source>
</evidence>
<keyword evidence="3" id="KW-0521">NADP</keyword>
<evidence type="ECO:0000256" key="4">
    <source>
        <dbReference type="ARBA" id="ARBA00023002"/>
    </source>
</evidence>
<gene>
    <name evidence="5" type="ORF">BAU07_10185</name>
</gene>
<evidence type="ECO:0000256" key="2">
    <source>
        <dbReference type="ARBA" id="ARBA00022490"/>
    </source>
</evidence>
<protein>
    <submittedName>
        <fullName evidence="5">Short-chain dehydrogenase</fullName>
    </submittedName>
</protein>
<dbReference type="Gene3D" id="3.40.50.720">
    <property type="entry name" value="NAD(P)-binding Rossmann-like Domain"/>
    <property type="match status" value="1"/>
</dbReference>
<organism evidence="5 6">
    <name type="scientific">Bordetella flabilis</name>
    <dbReference type="NCBI Taxonomy" id="463014"/>
    <lineage>
        <taxon>Bacteria</taxon>
        <taxon>Pseudomonadati</taxon>
        <taxon>Pseudomonadota</taxon>
        <taxon>Betaproteobacteria</taxon>
        <taxon>Burkholderiales</taxon>
        <taxon>Alcaligenaceae</taxon>
        <taxon>Bordetella</taxon>
    </lineage>
</organism>
<dbReference type="SUPFAM" id="SSF51735">
    <property type="entry name" value="NAD(P)-binding Rossmann-fold domains"/>
    <property type="match status" value="1"/>
</dbReference>